<gene>
    <name evidence="1" type="ORF">ACFP50_37685</name>
</gene>
<dbReference type="Proteomes" id="UP001596242">
    <property type="component" value="Unassembled WGS sequence"/>
</dbReference>
<protein>
    <recommendedName>
        <fullName evidence="3">CdiI immunity protein domain-containing protein</fullName>
    </recommendedName>
</protein>
<dbReference type="RefSeq" id="WP_386407782.1">
    <property type="nucleotide sequence ID" value="NZ_JBHSPT010000170.1"/>
</dbReference>
<comment type="caution">
    <text evidence="1">The sequence shown here is derived from an EMBL/GenBank/DDBJ whole genome shotgun (WGS) entry which is preliminary data.</text>
</comment>
<sequence length="94" mass="10543">MRIIEDGFYAHDGFAGGPLAEAALRRAGEAGQRLDRLQEDPAALTDAQLCDGVRRALRHFMQREPQADQVFSLARQIHRGTHCAWLVFNRLTLA</sequence>
<evidence type="ECO:0000313" key="2">
    <source>
        <dbReference type="Proteomes" id="UP001596242"/>
    </source>
</evidence>
<proteinExistence type="predicted"/>
<organism evidence="1 2">
    <name type="scientific">Streptomyces pratens</name>
    <dbReference type="NCBI Taxonomy" id="887456"/>
    <lineage>
        <taxon>Bacteria</taxon>
        <taxon>Bacillati</taxon>
        <taxon>Actinomycetota</taxon>
        <taxon>Actinomycetes</taxon>
        <taxon>Kitasatosporales</taxon>
        <taxon>Streptomycetaceae</taxon>
        <taxon>Streptomyces</taxon>
    </lineage>
</organism>
<keyword evidence="2" id="KW-1185">Reference proteome</keyword>
<name>A0ABW1MAY5_9ACTN</name>
<reference evidence="2" key="1">
    <citation type="journal article" date="2019" name="Int. J. Syst. Evol. Microbiol.">
        <title>The Global Catalogue of Microorganisms (GCM) 10K type strain sequencing project: providing services to taxonomists for standard genome sequencing and annotation.</title>
        <authorList>
            <consortium name="The Broad Institute Genomics Platform"/>
            <consortium name="The Broad Institute Genome Sequencing Center for Infectious Disease"/>
            <person name="Wu L."/>
            <person name="Ma J."/>
        </authorList>
    </citation>
    <scope>NUCLEOTIDE SEQUENCE [LARGE SCALE GENOMIC DNA]</scope>
    <source>
        <strain evidence="2">JCM 12763</strain>
    </source>
</reference>
<evidence type="ECO:0008006" key="3">
    <source>
        <dbReference type="Google" id="ProtNLM"/>
    </source>
</evidence>
<evidence type="ECO:0000313" key="1">
    <source>
        <dbReference type="EMBL" id="MFC6060913.1"/>
    </source>
</evidence>
<accession>A0ABW1MAY5</accession>
<dbReference type="EMBL" id="JBHSPT010000170">
    <property type="protein sequence ID" value="MFC6060913.1"/>
    <property type="molecule type" value="Genomic_DNA"/>
</dbReference>